<dbReference type="EMBL" id="JAVRHR010000001">
    <property type="protein sequence ID" value="MDT0606826.1"/>
    <property type="molecule type" value="Genomic_DNA"/>
</dbReference>
<name>A0ABU3AD38_9FLAO</name>
<feature type="domain" description="DUF4136" evidence="2">
    <location>
        <begin position="27"/>
        <end position="192"/>
    </location>
</feature>
<gene>
    <name evidence="3" type="ORF">RM706_07285</name>
</gene>
<dbReference type="Proteomes" id="UP001255246">
    <property type="component" value="Unassembled WGS sequence"/>
</dbReference>
<evidence type="ECO:0000313" key="4">
    <source>
        <dbReference type="Proteomes" id="UP001255246"/>
    </source>
</evidence>
<keyword evidence="4" id="KW-1185">Reference proteome</keyword>
<dbReference type="InterPro" id="IPR025411">
    <property type="entry name" value="DUF4136"/>
</dbReference>
<feature type="chain" id="PRO_5045096232" evidence="1">
    <location>
        <begin position="28"/>
        <end position="197"/>
    </location>
</feature>
<sequence>MKKWKLFVLPVMALLFLSSCVSVRVLADYDRETNFNTYKTYAFYKTGIDKAQISDLDKKRILKAIDAEMTSRGFTKSQDPDLLVSIFTKEREQVDVYNNNFGWGGGFGWGGYGWGGFGWGNPWLWGPGYGWGGNNVSTRTEGSLYIDLIDNTNKELVWQGRGVGTLNNTKNIEKKEERIKEFVSEILEAYPPAIVAN</sequence>
<dbReference type="RefSeq" id="WP_311350369.1">
    <property type="nucleotide sequence ID" value="NZ_JAVRHR010000001.1"/>
</dbReference>
<keyword evidence="1" id="KW-0732">Signal</keyword>
<accession>A0ABU3AD38</accession>
<dbReference type="Pfam" id="PF13590">
    <property type="entry name" value="DUF4136"/>
    <property type="match status" value="1"/>
</dbReference>
<comment type="caution">
    <text evidence="3">The sequence shown here is derived from an EMBL/GenBank/DDBJ whole genome shotgun (WGS) entry which is preliminary data.</text>
</comment>
<protein>
    <submittedName>
        <fullName evidence="3">DUF4136 domain-containing protein</fullName>
    </submittedName>
</protein>
<evidence type="ECO:0000259" key="2">
    <source>
        <dbReference type="Pfam" id="PF13590"/>
    </source>
</evidence>
<reference evidence="3 4" key="1">
    <citation type="submission" date="2023-09" db="EMBL/GenBank/DDBJ databases">
        <authorList>
            <person name="Rey-Velasco X."/>
        </authorList>
    </citation>
    <scope>NUCLEOTIDE SEQUENCE [LARGE SCALE GENOMIC DNA]</scope>
    <source>
        <strain evidence="3 4">F388</strain>
    </source>
</reference>
<dbReference type="PROSITE" id="PS51257">
    <property type="entry name" value="PROKAR_LIPOPROTEIN"/>
    <property type="match status" value="1"/>
</dbReference>
<evidence type="ECO:0000256" key="1">
    <source>
        <dbReference type="SAM" id="SignalP"/>
    </source>
</evidence>
<proteinExistence type="predicted"/>
<organism evidence="3 4">
    <name type="scientific">Croceitalea rosinachiae</name>
    <dbReference type="NCBI Taxonomy" id="3075596"/>
    <lineage>
        <taxon>Bacteria</taxon>
        <taxon>Pseudomonadati</taxon>
        <taxon>Bacteroidota</taxon>
        <taxon>Flavobacteriia</taxon>
        <taxon>Flavobacteriales</taxon>
        <taxon>Flavobacteriaceae</taxon>
        <taxon>Croceitalea</taxon>
    </lineage>
</organism>
<evidence type="ECO:0000313" key="3">
    <source>
        <dbReference type="EMBL" id="MDT0606826.1"/>
    </source>
</evidence>
<dbReference type="Gene3D" id="3.30.160.670">
    <property type="match status" value="1"/>
</dbReference>
<feature type="signal peptide" evidence="1">
    <location>
        <begin position="1"/>
        <end position="27"/>
    </location>
</feature>